<protein>
    <submittedName>
        <fullName evidence="1">Uncharacterized protein</fullName>
    </submittedName>
</protein>
<gene>
    <name evidence="1" type="ORF">pEaSNUABM7_00048</name>
</gene>
<evidence type="ECO:0000313" key="1">
    <source>
        <dbReference type="EMBL" id="QYW04716.1"/>
    </source>
</evidence>
<keyword evidence="2" id="KW-1185">Reference proteome</keyword>
<dbReference type="EMBL" id="MZ475896">
    <property type="protein sequence ID" value="QYW04716.1"/>
    <property type="molecule type" value="Genomic_DNA"/>
</dbReference>
<accession>A0AAE7WS44</accession>
<proteinExistence type="predicted"/>
<organism evidence="1 2">
    <name type="scientific">Erwinia phage pEa_SNUABM_7</name>
    <dbReference type="NCBI Taxonomy" id="2866695"/>
    <lineage>
        <taxon>Viruses</taxon>
        <taxon>Duplodnaviria</taxon>
        <taxon>Heunggongvirae</taxon>
        <taxon>Uroviricota</taxon>
        <taxon>Caudoviricetes</taxon>
        <taxon>Snuvirus</taxon>
        <taxon>Snuvirus SNUABM7</taxon>
    </lineage>
</organism>
<dbReference type="Proteomes" id="UP000827609">
    <property type="component" value="Segment"/>
</dbReference>
<name>A0AAE7WS44_9CAUD</name>
<evidence type="ECO:0000313" key="2">
    <source>
        <dbReference type="Proteomes" id="UP000827609"/>
    </source>
</evidence>
<sequence length="220" mass="24854">MMLISRIAAFLYVGYAESVEDIPRLLVEKVKVRIEDPDWDPFDDVTVEDAPPILEMTGKVIYHLPLNCFLIDGRMEQDESSEDTLKMQKYCQTNFFKHKQTRNGRVGIAVDSMIRELSYAEAQHPNWPTEPLHAGAILAEEAGECLRDCVSYDETGREDLLASMAEEAVQTGAMAIRFLINAHRSKERTLPRSTVRDLLSDTSIPLAERVAKLLDVVDAK</sequence>
<reference evidence="1" key="1">
    <citation type="submission" date="2021-06" db="EMBL/GenBank/DDBJ databases">
        <title>Complete genome sequence of Erwinia phage pEa_SNUABM_7.</title>
        <authorList>
            <person name="Kim S.G."/>
            <person name="Park S.C."/>
        </authorList>
    </citation>
    <scope>NUCLEOTIDE SEQUENCE</scope>
</reference>